<name>A0A1W2EZC6_9BACT</name>
<keyword evidence="2" id="KW-1185">Reference proteome</keyword>
<dbReference type="Proteomes" id="UP000192418">
    <property type="component" value="Unassembled WGS sequence"/>
</dbReference>
<dbReference type="EMBL" id="FWXY01000062">
    <property type="protein sequence ID" value="SMD15035.1"/>
    <property type="molecule type" value="Genomic_DNA"/>
</dbReference>
<evidence type="ECO:0000313" key="1">
    <source>
        <dbReference type="EMBL" id="SMD15035.1"/>
    </source>
</evidence>
<evidence type="ECO:0000313" key="2">
    <source>
        <dbReference type="Proteomes" id="UP000192418"/>
    </source>
</evidence>
<proteinExistence type="predicted"/>
<protein>
    <submittedName>
        <fullName evidence="1">Uncharacterized protein</fullName>
    </submittedName>
</protein>
<reference evidence="1 2" key="1">
    <citation type="submission" date="2017-04" db="EMBL/GenBank/DDBJ databases">
        <authorList>
            <person name="Afonso C.L."/>
            <person name="Miller P.J."/>
            <person name="Scott M.A."/>
            <person name="Spackman E."/>
            <person name="Goraichik I."/>
            <person name="Dimitrov K.M."/>
            <person name="Suarez D.L."/>
            <person name="Swayne D.E."/>
        </authorList>
    </citation>
    <scope>NUCLEOTIDE SEQUENCE [LARGE SCALE GENOMIC DNA]</scope>
    <source>
        <strain evidence="1 2">DSM 3385</strain>
    </source>
</reference>
<gene>
    <name evidence="1" type="ORF">SAMN02746065_1621</name>
</gene>
<dbReference type="STRING" id="1121400.SAMN02746065_1621"/>
<accession>A0A1W2EZC6</accession>
<dbReference type="AlphaFoldDB" id="A0A1W2EZC6"/>
<feature type="non-terminal residue" evidence="1">
    <location>
        <position position="1"/>
    </location>
</feature>
<sequence length="996" mass="116134">IDLLSHLYVMGIIIPRMVIQQNLFGSGLSRLGHTRPQEDSRELLVKIEGIIKNIAPPNKLIITSRLEILLEAFSTEEITNCRINKQHWEDLTITDNSVLKKFWIEFAKNSELPQRIIDLVKDKIEEEEKQSLLQIGQLNFVANVEPEKLQEQSVEDIEHIARYNSENIAKSIQEKNKAAAEILAVLGFCSTVIDPVSFIDLGYIFSDDQKFYAINKRDSFILTPGGKEDPFPKYSDKYDLDNTILEALEYLEERQLIRINDQEILFSHPNYYEASRYLFCPVSKIKQKKLLTYLKRSLSCLNPKTTQLATKQFEFLYTNAKSAFKNEILNLAIETLSSIFPGVEDSGLLFLMYHIDQLGREDVKTVVRKIQQGGTNSERIYWYNNKIPYISQQGGLFVSHFRSSDINVELIENIKNRLKREERVSSYEAWTYINNLDSATIENVALLIPKTLLQQNEAFIRKKVASIFIAKSPFDSHYEDLIGIAINDEHPDVVFSTVKALVLNWTSFNSIQRHIVIDLIENALKKRAIAIRMYNFVTEFETDYEDNLIHRNWKDFTPDEKKSIWQLWGRLYLTFSEDLPLSVYTNTGRFGLTMDEAMKHLDVETGVRVLEKWFKRIDYQVRNGKILDEYELAVADNLIFLTQKNHKIRSHIFDDLISHQETDFLLSSLKWIVGAWNYLDITEKDKIIGLLKSDRTDLRWIKAVLLNSHNPPKEVLHELFGDVDFFCRNYEDILDEFSDELLEDSLHVYCGFPQPLWWLAVHHHNEPFWGGLIRYILVNVSPVGFNICLEEFLRNGVNGFPETWNDGFKVWEQVCDASDDKRLLADSLIFNCARSVYNFSNTKRLWDTLIDSYAKDGNEDEIISIIVENIELLQHTDGKDGIFRIFKKEFFFGKIFPKLIGDNFTCQLINEISDDSKDKIIDYSIFLNSEIRLLATVEILKKKIEKHKVPDEFKENILNISKRIKSKGEVVLDKMQTKYEYQLPKWFSFRPKISVF</sequence>
<organism evidence="1 2">
    <name type="scientific">Desulfocicer vacuolatum DSM 3385</name>
    <dbReference type="NCBI Taxonomy" id="1121400"/>
    <lineage>
        <taxon>Bacteria</taxon>
        <taxon>Pseudomonadati</taxon>
        <taxon>Thermodesulfobacteriota</taxon>
        <taxon>Desulfobacteria</taxon>
        <taxon>Desulfobacterales</taxon>
        <taxon>Desulfobacteraceae</taxon>
        <taxon>Desulfocicer</taxon>
    </lineage>
</organism>